<evidence type="ECO:0000313" key="1">
    <source>
        <dbReference type="EMBL" id="TCP91285.1"/>
    </source>
</evidence>
<name>A0A4R2SQB2_9PAST</name>
<protein>
    <submittedName>
        <fullName evidence="1">Uncharacterized protein</fullName>
    </submittedName>
</protein>
<proteinExistence type="predicted"/>
<reference evidence="1 2" key="1">
    <citation type="submission" date="2019-03" db="EMBL/GenBank/DDBJ databases">
        <title>Genomic Encyclopedia of Type Strains, Phase IV (KMG-IV): sequencing the most valuable type-strain genomes for metagenomic binning, comparative biology and taxonomic classification.</title>
        <authorList>
            <person name="Goeker M."/>
        </authorList>
    </citation>
    <scope>NUCLEOTIDE SEQUENCE [LARGE SCALE GENOMIC DNA]</scope>
    <source>
        <strain evidence="1 2">DSM 28404</strain>
    </source>
</reference>
<accession>A0A4R2SQB2</accession>
<organism evidence="1 2">
    <name type="scientific">Cricetibacter osteomyelitidis</name>
    <dbReference type="NCBI Taxonomy" id="1521931"/>
    <lineage>
        <taxon>Bacteria</taxon>
        <taxon>Pseudomonadati</taxon>
        <taxon>Pseudomonadota</taxon>
        <taxon>Gammaproteobacteria</taxon>
        <taxon>Pasteurellales</taxon>
        <taxon>Pasteurellaceae</taxon>
        <taxon>Cricetibacter</taxon>
    </lineage>
</organism>
<keyword evidence="2" id="KW-1185">Reference proteome</keyword>
<comment type="caution">
    <text evidence="1">The sequence shown here is derived from an EMBL/GenBank/DDBJ whole genome shotgun (WGS) entry which is preliminary data.</text>
</comment>
<dbReference type="AlphaFoldDB" id="A0A4R2SQB2"/>
<dbReference type="EMBL" id="SLYB01000032">
    <property type="protein sequence ID" value="TCP91285.1"/>
    <property type="molecule type" value="Genomic_DNA"/>
</dbReference>
<gene>
    <name evidence="1" type="ORF">EDC44_13225</name>
</gene>
<evidence type="ECO:0000313" key="2">
    <source>
        <dbReference type="Proteomes" id="UP000295763"/>
    </source>
</evidence>
<dbReference type="Proteomes" id="UP000295763">
    <property type="component" value="Unassembled WGS sequence"/>
</dbReference>
<sequence length="45" mass="5679">MSQKQIHNTHQTPNKPNKKRNQYFKWLILAAKCIYRIWRWYSDNE</sequence>